<dbReference type="GO" id="GO:0005524">
    <property type="term" value="F:ATP binding"/>
    <property type="evidence" value="ECO:0007669"/>
    <property type="project" value="UniProtKB-KW"/>
</dbReference>
<dbReference type="AlphaFoldDB" id="A0A1F6Y3C7"/>
<sequence>MKTTLKKIITYILQIESRLVIWRYKPKIIAITGSVGKTSTKDAVYAVLSEVAYVRKSEKSYNSEIGLPLTILGIPNGWNNPLVWGQNILKGLWLFLNPFRSRKYPKWLVLEIGVGHPGDIRRTASWLKTDMVIITAIGETPAHIEFFHSRKQLIEEKNSLIKTLKKDGILVLNADDPDVLSMKTEEKVRGKHRVITYGFTEGADILASTERIFYNEAGPGGITFRVDILGMSLPVAVEGTFGRNYVYASLAALAFCFGLKFNIVEAINALSRYDVPPGRMRLLLGINETLIIDDTYNSSPMALVSALKTLGQIKKEVQKEAKIERGEIRKIAVLGDMLQLGKHTVLAHKNIGRIAAENCDVLIVVGPRAQTIKEGALDAGMNSENIFEFIDSREAGEFMKTFIQKGDLALVKGSQSMRMERVVETIMQDKENKNRLLARQDKEWLKKL</sequence>
<keyword evidence="1" id="KW-0436">Ligase</keyword>
<dbReference type="Pfam" id="PF08245">
    <property type="entry name" value="Mur_ligase_M"/>
    <property type="match status" value="2"/>
</dbReference>
<evidence type="ECO:0000256" key="1">
    <source>
        <dbReference type="ARBA" id="ARBA00022598"/>
    </source>
</evidence>
<gene>
    <name evidence="6" type="ORF">A3I23_03920</name>
</gene>
<dbReference type="InterPro" id="IPR004101">
    <property type="entry name" value="Mur_ligase_C"/>
</dbReference>
<evidence type="ECO:0000259" key="4">
    <source>
        <dbReference type="Pfam" id="PF02875"/>
    </source>
</evidence>
<name>A0A1F6Y3C7_9BACT</name>
<dbReference type="Proteomes" id="UP000177693">
    <property type="component" value="Unassembled WGS sequence"/>
</dbReference>
<dbReference type="EMBL" id="MFVL01000026">
    <property type="protein sequence ID" value="OGJ00874.1"/>
    <property type="molecule type" value="Genomic_DNA"/>
</dbReference>
<evidence type="ECO:0000256" key="2">
    <source>
        <dbReference type="ARBA" id="ARBA00022741"/>
    </source>
</evidence>
<feature type="domain" description="Mur ligase C-terminal" evidence="4">
    <location>
        <begin position="278"/>
        <end position="414"/>
    </location>
</feature>
<dbReference type="GO" id="GO:0016881">
    <property type="term" value="F:acid-amino acid ligase activity"/>
    <property type="evidence" value="ECO:0007669"/>
    <property type="project" value="InterPro"/>
</dbReference>
<dbReference type="InterPro" id="IPR036565">
    <property type="entry name" value="Mur-like_cat_sf"/>
</dbReference>
<feature type="domain" description="Mur ligase central" evidence="5">
    <location>
        <begin position="105"/>
        <end position="254"/>
    </location>
</feature>
<evidence type="ECO:0000313" key="7">
    <source>
        <dbReference type="Proteomes" id="UP000177693"/>
    </source>
</evidence>
<evidence type="ECO:0000313" key="6">
    <source>
        <dbReference type="EMBL" id="OGJ00874.1"/>
    </source>
</evidence>
<dbReference type="SUPFAM" id="SSF53244">
    <property type="entry name" value="MurD-like peptide ligases, peptide-binding domain"/>
    <property type="match status" value="1"/>
</dbReference>
<dbReference type="InterPro" id="IPR036615">
    <property type="entry name" value="Mur_ligase_C_dom_sf"/>
</dbReference>
<proteinExistence type="predicted"/>
<dbReference type="Gene3D" id="3.90.190.20">
    <property type="entry name" value="Mur ligase, C-terminal domain"/>
    <property type="match status" value="1"/>
</dbReference>
<feature type="domain" description="Mur ligase central" evidence="5">
    <location>
        <begin position="31"/>
        <end position="75"/>
    </location>
</feature>
<evidence type="ECO:0008006" key="8">
    <source>
        <dbReference type="Google" id="ProtNLM"/>
    </source>
</evidence>
<evidence type="ECO:0000256" key="3">
    <source>
        <dbReference type="ARBA" id="ARBA00022840"/>
    </source>
</evidence>
<reference evidence="6 7" key="1">
    <citation type="journal article" date="2016" name="Nat. Commun.">
        <title>Thousands of microbial genomes shed light on interconnected biogeochemical processes in an aquifer system.</title>
        <authorList>
            <person name="Anantharaman K."/>
            <person name="Brown C.T."/>
            <person name="Hug L.A."/>
            <person name="Sharon I."/>
            <person name="Castelle C.J."/>
            <person name="Probst A.J."/>
            <person name="Thomas B.C."/>
            <person name="Singh A."/>
            <person name="Wilkins M.J."/>
            <person name="Karaoz U."/>
            <person name="Brodie E.L."/>
            <person name="Williams K.H."/>
            <person name="Hubbard S.S."/>
            <person name="Banfield J.F."/>
        </authorList>
    </citation>
    <scope>NUCLEOTIDE SEQUENCE [LARGE SCALE GENOMIC DNA]</scope>
</reference>
<accession>A0A1F6Y3C7</accession>
<comment type="caution">
    <text evidence="6">The sequence shown here is derived from an EMBL/GenBank/DDBJ whole genome shotgun (WGS) entry which is preliminary data.</text>
</comment>
<dbReference type="InterPro" id="IPR013221">
    <property type="entry name" value="Mur_ligase_cen"/>
</dbReference>
<protein>
    <recommendedName>
        <fullName evidence="8">UDP-N-acetylmuramoyl-tripeptide--D-alanyl-D-alanine ligase</fullName>
    </recommendedName>
</protein>
<dbReference type="Gene3D" id="3.40.1190.10">
    <property type="entry name" value="Mur-like, catalytic domain"/>
    <property type="match status" value="1"/>
</dbReference>
<keyword evidence="3" id="KW-0067">ATP-binding</keyword>
<dbReference type="SUPFAM" id="SSF53623">
    <property type="entry name" value="MurD-like peptide ligases, catalytic domain"/>
    <property type="match status" value="1"/>
</dbReference>
<dbReference type="PANTHER" id="PTHR43024">
    <property type="entry name" value="UDP-N-ACETYLMURAMOYL-TRIPEPTIDE--D-ALANYL-D-ALANINE LIGASE"/>
    <property type="match status" value="1"/>
</dbReference>
<dbReference type="PANTHER" id="PTHR43024:SF1">
    <property type="entry name" value="UDP-N-ACETYLMURAMOYL-TRIPEPTIDE--D-ALANYL-D-ALANINE LIGASE"/>
    <property type="match status" value="1"/>
</dbReference>
<dbReference type="InterPro" id="IPR051046">
    <property type="entry name" value="MurCDEF_CellWall_CoF430Synth"/>
</dbReference>
<organism evidence="6 7">
    <name type="scientific">Candidatus Nomurabacteria bacterium RIFCSPLOWO2_02_FULL_40_67</name>
    <dbReference type="NCBI Taxonomy" id="1801787"/>
    <lineage>
        <taxon>Bacteria</taxon>
        <taxon>Candidatus Nomuraibacteriota</taxon>
    </lineage>
</organism>
<evidence type="ECO:0000259" key="5">
    <source>
        <dbReference type="Pfam" id="PF08245"/>
    </source>
</evidence>
<keyword evidence="2" id="KW-0547">Nucleotide-binding</keyword>
<dbReference type="Pfam" id="PF02875">
    <property type="entry name" value="Mur_ligase_C"/>
    <property type="match status" value="1"/>
</dbReference>